<dbReference type="EMBL" id="KQ964449">
    <property type="protein sequence ID" value="KXN72648.1"/>
    <property type="molecule type" value="Genomic_DNA"/>
</dbReference>
<gene>
    <name evidence="2" type="ORF">CONCODRAFT_4510</name>
</gene>
<evidence type="ECO:0000313" key="3">
    <source>
        <dbReference type="Proteomes" id="UP000070444"/>
    </source>
</evidence>
<keyword evidence="1" id="KW-0812">Transmembrane</keyword>
<accession>A0A137PCA9</accession>
<feature type="transmembrane region" description="Helical" evidence="1">
    <location>
        <begin position="112"/>
        <end position="132"/>
    </location>
</feature>
<dbReference type="SUPFAM" id="SSF81321">
    <property type="entry name" value="Family A G protein-coupled receptor-like"/>
    <property type="match status" value="1"/>
</dbReference>
<evidence type="ECO:0000256" key="1">
    <source>
        <dbReference type="SAM" id="Phobius"/>
    </source>
</evidence>
<organism evidence="2 3">
    <name type="scientific">Conidiobolus coronatus (strain ATCC 28846 / CBS 209.66 / NRRL 28638)</name>
    <name type="common">Delacroixia coronata</name>
    <dbReference type="NCBI Taxonomy" id="796925"/>
    <lineage>
        <taxon>Eukaryota</taxon>
        <taxon>Fungi</taxon>
        <taxon>Fungi incertae sedis</taxon>
        <taxon>Zoopagomycota</taxon>
        <taxon>Entomophthoromycotina</taxon>
        <taxon>Entomophthoromycetes</taxon>
        <taxon>Entomophthorales</taxon>
        <taxon>Ancylistaceae</taxon>
        <taxon>Conidiobolus</taxon>
    </lineage>
</organism>
<name>A0A137PCA9_CONC2</name>
<feature type="transmembrane region" description="Helical" evidence="1">
    <location>
        <begin position="6"/>
        <end position="29"/>
    </location>
</feature>
<proteinExistence type="predicted"/>
<keyword evidence="1" id="KW-1133">Transmembrane helix</keyword>
<reference evidence="2 3" key="1">
    <citation type="journal article" date="2015" name="Genome Biol. Evol.">
        <title>Phylogenomic analyses indicate that early fungi evolved digesting cell walls of algal ancestors of land plants.</title>
        <authorList>
            <person name="Chang Y."/>
            <person name="Wang S."/>
            <person name="Sekimoto S."/>
            <person name="Aerts A.L."/>
            <person name="Choi C."/>
            <person name="Clum A."/>
            <person name="LaButti K.M."/>
            <person name="Lindquist E.A."/>
            <person name="Yee Ngan C."/>
            <person name="Ohm R.A."/>
            <person name="Salamov A.A."/>
            <person name="Grigoriev I.V."/>
            <person name="Spatafora J.W."/>
            <person name="Berbee M.L."/>
        </authorList>
    </citation>
    <scope>NUCLEOTIDE SEQUENCE [LARGE SCALE GENOMIC DNA]</scope>
    <source>
        <strain evidence="2 3">NRRL 28638</strain>
    </source>
</reference>
<dbReference type="Gene3D" id="1.20.1070.10">
    <property type="entry name" value="Rhodopsin 7-helix transmembrane proteins"/>
    <property type="match status" value="1"/>
</dbReference>
<keyword evidence="3" id="KW-1185">Reference proteome</keyword>
<feature type="transmembrane region" description="Helical" evidence="1">
    <location>
        <begin position="156"/>
        <end position="178"/>
    </location>
</feature>
<sequence length="219" mass="24818">MGGYGIAILPIGMEGAIFVLSSIFILWLIDSKLVNRLTIRLIAAISFADLLNHIGLYVSITQAKGMWDNLCYTLAGFQTFTRTFYNLTYLAICFHLYRSLVLLKKSSIKFELTIWIGIWVVIIPLMTIYYFLGAFTGSLQKGGCNPGSRDPLYNKIFSAITGTFCLLTMITCLVTTVIGHRSLTKWINSYANSNLREDSDQDNFKKQRLKMAERSFLYP</sequence>
<evidence type="ECO:0000313" key="2">
    <source>
        <dbReference type="EMBL" id="KXN72648.1"/>
    </source>
</evidence>
<protein>
    <recommendedName>
        <fullName evidence="4">G-protein coupled receptors family 1 profile domain-containing protein</fullName>
    </recommendedName>
</protein>
<keyword evidence="1" id="KW-0472">Membrane</keyword>
<feature type="transmembrane region" description="Helical" evidence="1">
    <location>
        <begin position="41"/>
        <end position="60"/>
    </location>
</feature>
<evidence type="ECO:0008006" key="4">
    <source>
        <dbReference type="Google" id="ProtNLM"/>
    </source>
</evidence>
<dbReference type="Proteomes" id="UP000070444">
    <property type="component" value="Unassembled WGS sequence"/>
</dbReference>
<dbReference type="AlphaFoldDB" id="A0A137PCA9"/>
<feature type="transmembrane region" description="Helical" evidence="1">
    <location>
        <begin position="80"/>
        <end position="100"/>
    </location>
</feature>